<dbReference type="Proteomes" id="UP000613580">
    <property type="component" value="Unassembled WGS sequence"/>
</dbReference>
<feature type="compositionally biased region" description="Basic residues" evidence="1">
    <location>
        <begin position="154"/>
        <end position="170"/>
    </location>
</feature>
<feature type="compositionally biased region" description="Basic residues" evidence="1">
    <location>
        <begin position="252"/>
        <end position="261"/>
    </location>
</feature>
<dbReference type="OrthoDB" id="3223099at2759"/>
<evidence type="ECO:0000313" key="3">
    <source>
        <dbReference type="Proteomes" id="UP000613580"/>
    </source>
</evidence>
<organism evidence="2 3">
    <name type="scientific">Mycena chlorophos</name>
    <name type="common">Agaric fungus</name>
    <name type="synonym">Agaricus chlorophos</name>
    <dbReference type="NCBI Taxonomy" id="658473"/>
    <lineage>
        <taxon>Eukaryota</taxon>
        <taxon>Fungi</taxon>
        <taxon>Dikarya</taxon>
        <taxon>Basidiomycota</taxon>
        <taxon>Agaricomycotina</taxon>
        <taxon>Agaricomycetes</taxon>
        <taxon>Agaricomycetidae</taxon>
        <taxon>Agaricales</taxon>
        <taxon>Marasmiineae</taxon>
        <taxon>Mycenaceae</taxon>
        <taxon>Mycena</taxon>
    </lineage>
</organism>
<evidence type="ECO:0000256" key="1">
    <source>
        <dbReference type="SAM" id="MobiDB-lite"/>
    </source>
</evidence>
<accession>A0A8H6S016</accession>
<name>A0A8H6S016_MYCCL</name>
<feature type="compositionally biased region" description="Low complexity" evidence="1">
    <location>
        <begin position="86"/>
        <end position="111"/>
    </location>
</feature>
<evidence type="ECO:0000313" key="2">
    <source>
        <dbReference type="EMBL" id="KAF7290098.1"/>
    </source>
</evidence>
<feature type="region of interest" description="Disordered" evidence="1">
    <location>
        <begin position="1"/>
        <end position="115"/>
    </location>
</feature>
<dbReference type="EMBL" id="JACAZE010000027">
    <property type="protein sequence ID" value="KAF7290098.1"/>
    <property type="molecule type" value="Genomic_DNA"/>
</dbReference>
<feature type="compositionally biased region" description="Low complexity" evidence="1">
    <location>
        <begin position="218"/>
        <end position="228"/>
    </location>
</feature>
<evidence type="ECO:0008006" key="4">
    <source>
        <dbReference type="Google" id="ProtNLM"/>
    </source>
</evidence>
<comment type="caution">
    <text evidence="2">The sequence shown here is derived from an EMBL/GenBank/DDBJ whole genome shotgun (WGS) entry which is preliminary data.</text>
</comment>
<feature type="compositionally biased region" description="Basic residues" evidence="1">
    <location>
        <begin position="190"/>
        <end position="202"/>
    </location>
</feature>
<protein>
    <recommendedName>
        <fullName evidence="4">BTB domain-containing protein</fullName>
    </recommendedName>
</protein>
<feature type="compositionally biased region" description="Low complexity" evidence="1">
    <location>
        <begin position="171"/>
        <end position="189"/>
    </location>
</feature>
<dbReference type="AlphaFoldDB" id="A0A8H6S016"/>
<proteinExistence type="predicted"/>
<feature type="region of interest" description="Disordered" evidence="1">
    <location>
        <begin position="130"/>
        <end position="300"/>
    </location>
</feature>
<feature type="compositionally biased region" description="Pro residues" evidence="1">
    <location>
        <begin position="266"/>
        <end position="282"/>
    </location>
</feature>
<sequence length="575" mass="64668">MLSHPYSLPVEQERPIVIKPSTPEIDVALEPERGRSLSRRSSRHSSDSSSGIILVAGSPTNERRAPSPPRSPPSYESRSLQREEPAVASRSPSRSRSRAPSIETPPLVSVLMPPPPHGFLEFEDLCVYPSQRSGKSRSRSRTPPVRVMTQSPPLRRRRSSSSRSQSRSRSRSITWTTTPRPIIITPRSRSNSRSRPSLRRSPTRIIFERSSSRRARSRSPSWSRSGLSTGRTQQEAASVVDHVVVTAEPRPRSRNRSRSPRRTLPPSLPPVITPRCPSPSPPRQRGGSRRRSRSRSPPVVVVVQQPPYQPIRSPLQEFYPTISPLPSPRVVPAHLGSHTPTIVPAPVADQTGEYMTGRIDPDRSSSPYGPPLWMGPEYAVRRRSPSASSKPDHGPEYYPEIVREPRHPRFCFEDGNLSFSVEGTQYNVHRYLFQDFDASFYQSHSKDALNRFLSVLYPDDYLSHECKSTSEWTSVLEIAHPRHPKVARLAIHQLSSSGDLSAVEKLRLAQKCDIDAWLAPAFHQLVLRTLRGEPLDVEEGRKQVNAVMRDLGAYLDEGKVGVLVERQVVEMQVRK</sequence>
<reference evidence="2" key="1">
    <citation type="submission" date="2020-05" db="EMBL/GenBank/DDBJ databases">
        <title>Mycena genomes resolve the evolution of fungal bioluminescence.</title>
        <authorList>
            <person name="Tsai I.J."/>
        </authorList>
    </citation>
    <scope>NUCLEOTIDE SEQUENCE</scope>
    <source>
        <strain evidence="2">110903Hualien_Pintung</strain>
    </source>
</reference>
<gene>
    <name evidence="2" type="ORF">HMN09_01315000</name>
</gene>
<keyword evidence="3" id="KW-1185">Reference proteome</keyword>